<feature type="region of interest" description="Disordered" evidence="9">
    <location>
        <begin position="60"/>
        <end position="97"/>
    </location>
</feature>
<dbReference type="Proteomes" id="UP000076727">
    <property type="component" value="Unassembled WGS sequence"/>
</dbReference>
<name>A0A165KXZ6_9APHY</name>
<keyword evidence="4" id="KW-0813">Transport</keyword>
<dbReference type="InterPro" id="IPR048685">
    <property type="entry name" value="COG3_C"/>
</dbReference>
<feature type="domain" description="Conserved oligomeric Golgi complex subunit 3 N-terminal" evidence="10">
    <location>
        <begin position="136"/>
        <end position="279"/>
    </location>
</feature>
<evidence type="ECO:0000256" key="7">
    <source>
        <dbReference type="ARBA" id="ARBA00023136"/>
    </source>
</evidence>
<evidence type="ECO:0000256" key="2">
    <source>
        <dbReference type="ARBA" id="ARBA00009936"/>
    </source>
</evidence>
<dbReference type="InterPro" id="IPR007265">
    <property type="entry name" value="COG_su3"/>
</dbReference>
<evidence type="ECO:0000256" key="1">
    <source>
        <dbReference type="ARBA" id="ARBA00004395"/>
    </source>
</evidence>
<evidence type="ECO:0000256" key="6">
    <source>
        <dbReference type="ARBA" id="ARBA00023034"/>
    </source>
</evidence>
<sequence length="848" mass="94334">MAASTSTKRVGTPGTLTPHAKPMITVEEWEAKAPLGEAETRSVNLVKAATEKAALPLKFAADEPGSSSRPSTPVLRNRLGGISRPGTPNSAFPPRSATAHALHPKQPIQTPQQFYDWFALIDRSVAHSQEAHYRAHLESVSEHLETCDRLIQRIDEVDSAVDGMLGEWKLVEEGGKSLKGACEQLLEERDHLLSITDAIDERLGYFQELEHATRMLNSPGDSLVLQTEFLYMVERVDVCIEYLKAHRHFREAEIYLLRFQQCMTRAMTLIKMFFVGSLKALTVDVAKRMSEKDVSATAQMHLLYTRFYTVSTQLAPLLAELERRASAHPEELSSLLSECHAAYFAARRGLLVSRLLEEIKGLDPTRTELVELTRTGCSYLKQLCTDEFNLFRAFFNSGEDQLYAYLESLCDYLYDDLRPRILHEPRLTALCEVCTVLQALMVLDVPALSDEDEDDYVDELNLDFGGGGRRPGKRGLRALHIGHLLQMVLQDAQTRLFFKAQSVIQSDIRYYVPKAEDLDYPQKLVSARQPVTGFEMKEKESVSQLFQLKSLDKQDTWYPTLRKTVWVLSQLHDFVKPAIFDDIAREAVNLCRQSLVSAAGTLRSKAPPTSTLDGQLFLVRHLLILKEMTQNLDLENKNPDRGIDLSGVTETLASVLGKTTSLLPNALFTSLGMPSDESMTDVRRALDQELKIACEAIIASCANSVTPPLHSWTDRVLAHRALTSKPLGTSSAGVPAHTSQQLTSLPWATPTAVNALFTAFNGACVTELRAAVGRLRLYLEDERTVSVLLGHVQDRIVDDWAEWRTLVRDVYPTGSGAEVDVGTEDLVRAMVRGACDEHSGPSAGPSSS</sequence>
<dbReference type="AlphaFoldDB" id="A0A165KXZ6"/>
<dbReference type="InterPro" id="IPR048320">
    <property type="entry name" value="COG3_N"/>
</dbReference>
<evidence type="ECO:0000313" key="12">
    <source>
        <dbReference type="EMBL" id="KZT63738.1"/>
    </source>
</evidence>
<dbReference type="PANTHER" id="PTHR13302">
    <property type="entry name" value="CONSERVED OLIGOMERIC GOLGI COMPLEX COMPONENT 3"/>
    <property type="match status" value="1"/>
</dbReference>
<dbReference type="GO" id="GO:0006891">
    <property type="term" value="P:intra-Golgi vesicle-mediated transport"/>
    <property type="evidence" value="ECO:0007669"/>
    <property type="project" value="TreeGrafter"/>
</dbReference>
<dbReference type="GO" id="GO:0006886">
    <property type="term" value="P:intracellular protein transport"/>
    <property type="evidence" value="ECO:0007669"/>
    <property type="project" value="InterPro"/>
</dbReference>
<keyword evidence="6" id="KW-0333">Golgi apparatus</keyword>
<organism evidence="12 13">
    <name type="scientific">Daedalea quercina L-15889</name>
    <dbReference type="NCBI Taxonomy" id="1314783"/>
    <lineage>
        <taxon>Eukaryota</taxon>
        <taxon>Fungi</taxon>
        <taxon>Dikarya</taxon>
        <taxon>Basidiomycota</taxon>
        <taxon>Agaricomycotina</taxon>
        <taxon>Agaricomycetes</taxon>
        <taxon>Polyporales</taxon>
        <taxon>Fomitopsis</taxon>
    </lineage>
</organism>
<evidence type="ECO:0000259" key="10">
    <source>
        <dbReference type="Pfam" id="PF04136"/>
    </source>
</evidence>
<dbReference type="GO" id="GO:0007030">
    <property type="term" value="P:Golgi organization"/>
    <property type="evidence" value="ECO:0007669"/>
    <property type="project" value="TreeGrafter"/>
</dbReference>
<dbReference type="EMBL" id="KV429160">
    <property type="protein sequence ID" value="KZT63738.1"/>
    <property type="molecule type" value="Genomic_DNA"/>
</dbReference>
<dbReference type="STRING" id="1314783.A0A165KXZ6"/>
<comment type="subcellular location">
    <subcellularLocation>
        <location evidence="1">Golgi apparatus membrane</location>
        <topology evidence="1">Peripheral membrane protein</topology>
    </subcellularLocation>
</comment>
<dbReference type="OrthoDB" id="296793at2759"/>
<accession>A0A165KXZ6</accession>
<evidence type="ECO:0000256" key="8">
    <source>
        <dbReference type="ARBA" id="ARBA00031339"/>
    </source>
</evidence>
<dbReference type="Pfam" id="PF04136">
    <property type="entry name" value="COG3_N"/>
    <property type="match status" value="1"/>
</dbReference>
<keyword evidence="7" id="KW-0472">Membrane</keyword>
<keyword evidence="5" id="KW-0653">Protein transport</keyword>
<evidence type="ECO:0000256" key="3">
    <source>
        <dbReference type="ARBA" id="ARBA00020976"/>
    </source>
</evidence>
<dbReference type="GO" id="GO:0005801">
    <property type="term" value="C:cis-Golgi network"/>
    <property type="evidence" value="ECO:0007669"/>
    <property type="project" value="InterPro"/>
</dbReference>
<evidence type="ECO:0000313" key="13">
    <source>
        <dbReference type="Proteomes" id="UP000076727"/>
    </source>
</evidence>
<feature type="domain" description="Conserved oligomeric Golgi complex subunit 3 C-terminal" evidence="11">
    <location>
        <begin position="301"/>
        <end position="648"/>
    </location>
</feature>
<evidence type="ECO:0000259" key="11">
    <source>
        <dbReference type="Pfam" id="PF20671"/>
    </source>
</evidence>
<comment type="similarity">
    <text evidence="2">Belongs to the COG3 family.</text>
</comment>
<evidence type="ECO:0000256" key="9">
    <source>
        <dbReference type="SAM" id="MobiDB-lite"/>
    </source>
</evidence>
<keyword evidence="13" id="KW-1185">Reference proteome</keyword>
<dbReference type="GO" id="GO:0000139">
    <property type="term" value="C:Golgi membrane"/>
    <property type="evidence" value="ECO:0007669"/>
    <property type="project" value="UniProtKB-SubCell"/>
</dbReference>
<dbReference type="PANTHER" id="PTHR13302:SF8">
    <property type="entry name" value="CONSERVED OLIGOMERIC GOLGI COMPLEX SUBUNIT 3"/>
    <property type="match status" value="1"/>
</dbReference>
<gene>
    <name evidence="12" type="ORF">DAEQUDRAFT_815479</name>
</gene>
<dbReference type="GO" id="GO:0017119">
    <property type="term" value="C:Golgi transport complex"/>
    <property type="evidence" value="ECO:0007669"/>
    <property type="project" value="TreeGrafter"/>
</dbReference>
<feature type="region of interest" description="Disordered" evidence="9">
    <location>
        <begin position="1"/>
        <end position="23"/>
    </location>
</feature>
<evidence type="ECO:0000256" key="5">
    <source>
        <dbReference type="ARBA" id="ARBA00022927"/>
    </source>
</evidence>
<proteinExistence type="inferred from homology"/>
<protein>
    <recommendedName>
        <fullName evidence="3">Conserved oligomeric Golgi complex subunit 3</fullName>
    </recommendedName>
    <alternativeName>
        <fullName evidence="8">Component of oligomeric Golgi complex 3</fullName>
    </alternativeName>
</protein>
<dbReference type="Pfam" id="PF20671">
    <property type="entry name" value="COG3_C"/>
    <property type="match status" value="1"/>
</dbReference>
<reference evidence="12 13" key="1">
    <citation type="journal article" date="2016" name="Mol. Biol. Evol.">
        <title>Comparative Genomics of Early-Diverging Mushroom-Forming Fungi Provides Insights into the Origins of Lignocellulose Decay Capabilities.</title>
        <authorList>
            <person name="Nagy L.G."/>
            <person name="Riley R."/>
            <person name="Tritt A."/>
            <person name="Adam C."/>
            <person name="Daum C."/>
            <person name="Floudas D."/>
            <person name="Sun H."/>
            <person name="Yadav J.S."/>
            <person name="Pangilinan J."/>
            <person name="Larsson K.H."/>
            <person name="Matsuura K."/>
            <person name="Barry K."/>
            <person name="Labutti K."/>
            <person name="Kuo R."/>
            <person name="Ohm R.A."/>
            <person name="Bhattacharya S.S."/>
            <person name="Shirouzu T."/>
            <person name="Yoshinaga Y."/>
            <person name="Martin F.M."/>
            <person name="Grigoriev I.V."/>
            <person name="Hibbett D.S."/>
        </authorList>
    </citation>
    <scope>NUCLEOTIDE SEQUENCE [LARGE SCALE GENOMIC DNA]</scope>
    <source>
        <strain evidence="12 13">L-15889</strain>
    </source>
</reference>
<evidence type="ECO:0000256" key="4">
    <source>
        <dbReference type="ARBA" id="ARBA00022448"/>
    </source>
</evidence>